<proteinExistence type="predicted"/>
<keyword evidence="3" id="KW-1185">Reference proteome</keyword>
<dbReference type="PANTHER" id="PTHR13271">
    <property type="entry name" value="UNCHARACTERIZED PUTATIVE METHYLTRANSFERASE"/>
    <property type="match status" value="1"/>
</dbReference>
<evidence type="ECO:0000313" key="2">
    <source>
        <dbReference type="EMBL" id="CCC69587.1"/>
    </source>
</evidence>
<dbReference type="OrthoDB" id="42889at2759"/>
<dbReference type="PANTHER" id="PTHR13271:SF147">
    <property type="entry name" value="PROTEIN-LYSINE N-METHYLTRANSFERASE EFM1-RELATED"/>
    <property type="match status" value="1"/>
</dbReference>
<dbReference type="KEGG" id="ncs:NCAS_0C05970"/>
<dbReference type="GeneID" id="96903168"/>
<dbReference type="RefSeq" id="XP_003675951.1">
    <property type="nucleotide sequence ID" value="XM_003675903.1"/>
</dbReference>
<sequence>MSSESKLQTFLDWSVNNGSRIDERLQFKWTSSAGVTCYAQKTIGIETKPLISVPKKLLITNELARKHFTFMDKQLPTSNLNALTQLYLSHLKFNLDTSDKERDFFQPYLDILPLHMNQPYFWSSNELELLHGTDIFLKIKQNFSSLLEEFTELATILHIDVEDIPTSETVFTYIETHLNNLHSGNIQWNSFMAYLWSSSIFTSRAFPQLLIEPTIAREESSLAFLYPVVDLLNHKNDTNVKWEFEKDEERADFIFNETLKANDELFNNYGDKSKEELLLGYGFIPEDINPYDTSSLTLRLDENHISQARLLAKLPDVNLAADNCVQFSLSIKEPVPDSLFRLFGYLSKLKSENTLTSRSILEGSDELLTILTSKLDQLKNKGAISNSSKNCSPEIIRMVKNYFNSQRRIFQASIDFLPRFQKTILKKCAKECLSFKTIYKMDKRFSNSLLLSFGVVNFEDLIKKGYLKQALLLWIVRISNKDEYKDDNKFLNSSFHFLGIAECFQDVSSSIVIEKKDVMEYMSFYKSLFPMLGEKIPEVFDKGNWGLKQFIIADTVLDRLVWIRKLNQEPIFLKKQHLQL</sequence>
<dbReference type="InterPro" id="IPR001214">
    <property type="entry name" value="SET_dom"/>
</dbReference>
<name>G0VDM5_NAUCA</name>
<dbReference type="EMBL" id="HE576754">
    <property type="protein sequence ID" value="CCC69587.1"/>
    <property type="molecule type" value="Genomic_DNA"/>
</dbReference>
<dbReference type="Gene3D" id="3.90.1410.10">
    <property type="entry name" value="set domain protein methyltransferase, domain 1"/>
    <property type="match status" value="1"/>
</dbReference>
<dbReference type="InParanoid" id="G0VDM5"/>
<reference key="2">
    <citation type="submission" date="2011-08" db="EMBL/GenBank/DDBJ databases">
        <title>Genome sequence of Naumovozyma castellii.</title>
        <authorList>
            <person name="Gordon J.L."/>
            <person name="Armisen D."/>
            <person name="Proux-Wera E."/>
            <person name="OhEigeartaigh S.S."/>
            <person name="Byrne K.P."/>
            <person name="Wolfe K.H."/>
        </authorList>
    </citation>
    <scope>NUCLEOTIDE SEQUENCE</scope>
    <source>
        <strain>Type strain:CBS 4309</strain>
    </source>
</reference>
<dbReference type="Proteomes" id="UP000001640">
    <property type="component" value="Chromosome 3"/>
</dbReference>
<protein>
    <recommendedName>
        <fullName evidence="1">SET domain-containing protein</fullName>
    </recommendedName>
</protein>
<organism evidence="2 3">
    <name type="scientific">Naumovozyma castellii</name>
    <name type="common">Yeast</name>
    <name type="synonym">Saccharomyces castellii</name>
    <dbReference type="NCBI Taxonomy" id="27288"/>
    <lineage>
        <taxon>Eukaryota</taxon>
        <taxon>Fungi</taxon>
        <taxon>Dikarya</taxon>
        <taxon>Ascomycota</taxon>
        <taxon>Saccharomycotina</taxon>
        <taxon>Saccharomycetes</taxon>
        <taxon>Saccharomycetales</taxon>
        <taxon>Saccharomycetaceae</taxon>
        <taxon>Naumovozyma</taxon>
    </lineage>
</organism>
<dbReference type="AlphaFoldDB" id="G0VDM5"/>
<evidence type="ECO:0000313" key="3">
    <source>
        <dbReference type="Proteomes" id="UP000001640"/>
    </source>
</evidence>
<dbReference type="InterPro" id="IPR050600">
    <property type="entry name" value="SETD3_SETD6_MTase"/>
</dbReference>
<dbReference type="SUPFAM" id="SSF82199">
    <property type="entry name" value="SET domain"/>
    <property type="match status" value="1"/>
</dbReference>
<dbReference type="HOGENOM" id="CLU_030667_1_0_1"/>
<dbReference type="FunCoup" id="G0VDM5">
    <property type="interactions" value="318"/>
</dbReference>
<accession>G0VDM5</accession>
<feature type="domain" description="SET" evidence="1">
    <location>
        <begin position="23"/>
        <end position="270"/>
    </location>
</feature>
<reference evidence="2 3" key="1">
    <citation type="journal article" date="2011" name="Proc. Natl. Acad. Sci. U.S.A.">
        <title>Evolutionary erosion of yeast sex chromosomes by mating-type switching accidents.</title>
        <authorList>
            <person name="Gordon J.L."/>
            <person name="Armisen D."/>
            <person name="Proux-Wera E."/>
            <person name="Oheigeartaigh S.S."/>
            <person name="Byrne K.P."/>
            <person name="Wolfe K.H."/>
        </authorList>
    </citation>
    <scope>NUCLEOTIDE SEQUENCE [LARGE SCALE GENOMIC DNA]</scope>
    <source>
        <strain evidence="3">ATCC 76901 / BCRC 22586 / CBS 4309 / NBRC 1992 / NRRL Y-12630</strain>
    </source>
</reference>
<dbReference type="Pfam" id="PF00856">
    <property type="entry name" value="SET"/>
    <property type="match status" value="1"/>
</dbReference>
<dbReference type="PROSITE" id="PS50280">
    <property type="entry name" value="SET"/>
    <property type="match status" value="1"/>
</dbReference>
<gene>
    <name evidence="2" type="primary">NCAS0C05970</name>
    <name evidence="2" type="ordered locus">NCAS_0C05970</name>
</gene>
<dbReference type="OMA" id="WGIRQFI"/>
<evidence type="ECO:0000259" key="1">
    <source>
        <dbReference type="PROSITE" id="PS50280"/>
    </source>
</evidence>
<dbReference type="CDD" id="cd19180">
    <property type="entry name" value="SET_SpSET10-like"/>
    <property type="match status" value="1"/>
</dbReference>
<dbReference type="eggNOG" id="KOG1337">
    <property type="taxonomic scope" value="Eukaryota"/>
</dbReference>
<dbReference type="InterPro" id="IPR044432">
    <property type="entry name" value="Set10/Efm1_SET"/>
</dbReference>
<dbReference type="GO" id="GO:0016279">
    <property type="term" value="F:protein-lysine N-methyltransferase activity"/>
    <property type="evidence" value="ECO:0007669"/>
    <property type="project" value="EnsemblFungi"/>
</dbReference>
<dbReference type="GO" id="GO:0005634">
    <property type="term" value="C:nucleus"/>
    <property type="evidence" value="ECO:0007669"/>
    <property type="project" value="TreeGrafter"/>
</dbReference>
<dbReference type="STRING" id="1064592.G0VDM5"/>
<dbReference type="InterPro" id="IPR046341">
    <property type="entry name" value="SET_dom_sf"/>
</dbReference>